<accession>A0A1G9Q3S2</accession>
<name>A0A1G9Q3S2_9PSEU</name>
<feature type="domain" description="ParB-like N-terminal" evidence="2">
    <location>
        <begin position="29"/>
        <end position="114"/>
    </location>
</feature>
<organism evidence="3 4">
    <name type="scientific">Lentzea albidocapillata subsp. violacea</name>
    <dbReference type="NCBI Taxonomy" id="128104"/>
    <lineage>
        <taxon>Bacteria</taxon>
        <taxon>Bacillati</taxon>
        <taxon>Actinomycetota</taxon>
        <taxon>Actinomycetes</taxon>
        <taxon>Pseudonocardiales</taxon>
        <taxon>Pseudonocardiaceae</taxon>
        <taxon>Lentzea</taxon>
    </lineage>
</organism>
<dbReference type="InterPro" id="IPR036086">
    <property type="entry name" value="ParB/Sulfiredoxin_sf"/>
</dbReference>
<protein>
    <submittedName>
        <fullName evidence="3">ParB-like nuclease domain-containing protein</fullName>
    </submittedName>
</protein>
<dbReference type="SUPFAM" id="SSF110849">
    <property type="entry name" value="ParB/Sulfiredoxin"/>
    <property type="match status" value="1"/>
</dbReference>
<dbReference type="AlphaFoldDB" id="A0A1G9Q3S2"/>
<dbReference type="Proteomes" id="UP000199682">
    <property type="component" value="Unassembled WGS sequence"/>
</dbReference>
<gene>
    <name evidence="3" type="ORF">SAMN04488074_11619</name>
</gene>
<evidence type="ECO:0000313" key="3">
    <source>
        <dbReference type="EMBL" id="SDM05698.1"/>
    </source>
</evidence>
<evidence type="ECO:0000313" key="4">
    <source>
        <dbReference type="Proteomes" id="UP000199682"/>
    </source>
</evidence>
<reference evidence="4" key="1">
    <citation type="submission" date="2016-10" db="EMBL/GenBank/DDBJ databases">
        <authorList>
            <person name="Varghese N."/>
            <person name="Submissions S."/>
        </authorList>
    </citation>
    <scope>NUCLEOTIDE SEQUENCE [LARGE SCALE GENOMIC DNA]</scope>
    <source>
        <strain evidence="4">DSM 44796</strain>
    </source>
</reference>
<feature type="region of interest" description="Disordered" evidence="1">
    <location>
        <begin position="227"/>
        <end position="259"/>
    </location>
</feature>
<proteinExistence type="predicted"/>
<dbReference type="SMART" id="SM00470">
    <property type="entry name" value="ParB"/>
    <property type="match status" value="1"/>
</dbReference>
<dbReference type="EMBL" id="FNET01000016">
    <property type="protein sequence ID" value="SDM05698.1"/>
    <property type="molecule type" value="Genomic_DNA"/>
</dbReference>
<evidence type="ECO:0000256" key="1">
    <source>
        <dbReference type="SAM" id="MobiDB-lite"/>
    </source>
</evidence>
<dbReference type="InterPro" id="IPR003115">
    <property type="entry name" value="ParB_N"/>
</dbReference>
<sequence>MSWGILLLNHNVEPSGLDRITVVTTASRIRLGLSELVNGASPRLGELRQAHVEVLAGLTGDALPPVLVCRHSLRVIDGHHRVAAALRRGDAEIDAEFFDGSPEEAFVHAVRANVRHGLPLSKEERELAVDRIIGSHPYFSDRAIAGIVGVSAKTVAAQRKRMSSGDAQPLVRVGRDGRSRPVGPAAGRLRAAEIIGGAPRTPLREVAVRAGISVATAHDVRKRLLEGADPVPDGTRLAGPRRGSRSFGRRGTGNAHKPEKVDRLAAMSALRNDPSLRLSEKGRGLLRWLEVQAMALDGREAVAAAVPAHCAEVVVDLVREQAHVLIRFADALQRKHAIGD</sequence>
<evidence type="ECO:0000259" key="2">
    <source>
        <dbReference type="SMART" id="SM00470"/>
    </source>
</evidence>